<feature type="compositionally biased region" description="Basic residues" evidence="4">
    <location>
        <begin position="1168"/>
        <end position="1177"/>
    </location>
</feature>
<organism evidence="6 7">
    <name type="scientific">Actinidia chinensis var. chinensis</name>
    <name type="common">Chinese soft-hair kiwi</name>
    <dbReference type="NCBI Taxonomy" id="1590841"/>
    <lineage>
        <taxon>Eukaryota</taxon>
        <taxon>Viridiplantae</taxon>
        <taxon>Streptophyta</taxon>
        <taxon>Embryophyta</taxon>
        <taxon>Tracheophyta</taxon>
        <taxon>Spermatophyta</taxon>
        <taxon>Magnoliopsida</taxon>
        <taxon>eudicotyledons</taxon>
        <taxon>Gunneridae</taxon>
        <taxon>Pentapetalae</taxon>
        <taxon>asterids</taxon>
        <taxon>Ericales</taxon>
        <taxon>Actinidiaceae</taxon>
        <taxon>Actinidia</taxon>
    </lineage>
</organism>
<dbReference type="Pfam" id="PF04781">
    <property type="entry name" value="DUF627"/>
    <property type="match status" value="1"/>
</dbReference>
<feature type="region of interest" description="Disordered" evidence="4">
    <location>
        <begin position="1"/>
        <end position="57"/>
    </location>
</feature>
<name>A0A2R6QH00_ACTCC</name>
<dbReference type="Pfam" id="PF04780">
    <property type="entry name" value="DUF629"/>
    <property type="match status" value="1"/>
</dbReference>
<dbReference type="GO" id="GO:0016579">
    <property type="term" value="P:protein deubiquitination"/>
    <property type="evidence" value="ECO:0007669"/>
    <property type="project" value="InterPro"/>
</dbReference>
<dbReference type="Gramene" id="PSS07866">
    <property type="protein sequence ID" value="PSS07866"/>
    <property type="gene ID" value="CEY00_Acc18220"/>
</dbReference>
<dbReference type="Pfam" id="PF00443">
    <property type="entry name" value="UCH"/>
    <property type="match status" value="1"/>
</dbReference>
<dbReference type="Gene3D" id="1.25.40.10">
    <property type="entry name" value="Tetratricopeptide repeat domain"/>
    <property type="match status" value="1"/>
</dbReference>
<keyword evidence="2 6" id="KW-0378">Hydrolase</keyword>
<dbReference type="Proteomes" id="UP000241394">
    <property type="component" value="Chromosome LG16"/>
</dbReference>
<dbReference type="CDD" id="cd02257">
    <property type="entry name" value="Peptidase_C19"/>
    <property type="match status" value="1"/>
</dbReference>
<dbReference type="OrthoDB" id="205782at2759"/>
<reference evidence="7" key="2">
    <citation type="journal article" date="2018" name="BMC Genomics">
        <title>A manually annotated Actinidia chinensis var. chinensis (kiwifruit) genome highlights the challenges associated with draft genomes and gene prediction in plants.</title>
        <authorList>
            <person name="Pilkington S.M."/>
            <person name="Crowhurst R."/>
            <person name="Hilario E."/>
            <person name="Nardozza S."/>
            <person name="Fraser L."/>
            <person name="Peng Y."/>
            <person name="Gunaseelan K."/>
            <person name="Simpson R."/>
            <person name="Tahir J."/>
            <person name="Deroles S.C."/>
            <person name="Templeton K."/>
            <person name="Luo Z."/>
            <person name="Davy M."/>
            <person name="Cheng C."/>
            <person name="McNeilage M."/>
            <person name="Scaglione D."/>
            <person name="Liu Y."/>
            <person name="Zhang Q."/>
            <person name="Datson P."/>
            <person name="De Silva N."/>
            <person name="Gardiner S.E."/>
            <person name="Bassett H."/>
            <person name="Chagne D."/>
            <person name="McCallum J."/>
            <person name="Dzierzon H."/>
            <person name="Deng C."/>
            <person name="Wang Y.Y."/>
            <person name="Barron L."/>
            <person name="Manako K."/>
            <person name="Bowen J."/>
            <person name="Foster T.M."/>
            <person name="Erridge Z.A."/>
            <person name="Tiffin H."/>
            <person name="Waite C.N."/>
            <person name="Davies K.M."/>
            <person name="Grierson E.P."/>
            <person name="Laing W.A."/>
            <person name="Kirk R."/>
            <person name="Chen X."/>
            <person name="Wood M."/>
            <person name="Montefiori M."/>
            <person name="Brummell D.A."/>
            <person name="Schwinn K.E."/>
            <person name="Catanach A."/>
            <person name="Fullerton C."/>
            <person name="Li D."/>
            <person name="Meiyalaghan S."/>
            <person name="Nieuwenhuizen N."/>
            <person name="Read N."/>
            <person name="Prakash R."/>
            <person name="Hunter D."/>
            <person name="Zhang H."/>
            <person name="McKenzie M."/>
            <person name="Knabel M."/>
            <person name="Harris A."/>
            <person name="Allan A.C."/>
            <person name="Gleave A."/>
            <person name="Chen A."/>
            <person name="Janssen B.J."/>
            <person name="Plunkett B."/>
            <person name="Ampomah-Dwamena C."/>
            <person name="Voogd C."/>
            <person name="Leif D."/>
            <person name="Lafferty D."/>
            <person name="Souleyre E.J.F."/>
            <person name="Varkonyi-Gasic E."/>
            <person name="Gambi F."/>
            <person name="Hanley J."/>
            <person name="Yao J.L."/>
            <person name="Cheung J."/>
            <person name="David K.M."/>
            <person name="Warren B."/>
            <person name="Marsh K."/>
            <person name="Snowden K.C."/>
            <person name="Lin-Wang K."/>
            <person name="Brian L."/>
            <person name="Martinez-Sanchez M."/>
            <person name="Wang M."/>
            <person name="Ileperuma N."/>
            <person name="Macnee N."/>
            <person name="Campin R."/>
            <person name="McAtee P."/>
            <person name="Drummond R.S.M."/>
            <person name="Espley R.V."/>
            <person name="Ireland H.S."/>
            <person name="Wu R."/>
            <person name="Atkinson R.G."/>
            <person name="Karunairetnam S."/>
            <person name="Bulley S."/>
            <person name="Chunkath S."/>
            <person name="Hanley Z."/>
            <person name="Storey R."/>
            <person name="Thrimawithana A.H."/>
            <person name="Thomson S."/>
            <person name="David C."/>
            <person name="Testolin R."/>
            <person name="Huang H."/>
            <person name="Hellens R.P."/>
            <person name="Schaffer R.J."/>
        </authorList>
    </citation>
    <scope>NUCLEOTIDE SEQUENCE [LARGE SCALE GENOMIC DNA]</scope>
    <source>
        <strain evidence="7">cv. Red5</strain>
    </source>
</reference>
<evidence type="ECO:0000259" key="5">
    <source>
        <dbReference type="PROSITE" id="PS50235"/>
    </source>
</evidence>
<feature type="compositionally biased region" description="Polar residues" evidence="4">
    <location>
        <begin position="35"/>
        <end position="46"/>
    </location>
</feature>
<evidence type="ECO:0000256" key="2">
    <source>
        <dbReference type="ARBA" id="ARBA00022801"/>
    </source>
</evidence>
<reference evidence="6 7" key="1">
    <citation type="submission" date="2017-07" db="EMBL/GenBank/DDBJ databases">
        <title>An improved, manually edited Actinidia chinensis var. chinensis (kiwifruit) genome highlights the challenges associated with draft genomes and gene prediction in plants.</title>
        <authorList>
            <person name="Pilkington S."/>
            <person name="Crowhurst R."/>
            <person name="Hilario E."/>
            <person name="Nardozza S."/>
            <person name="Fraser L."/>
            <person name="Peng Y."/>
            <person name="Gunaseelan K."/>
            <person name="Simpson R."/>
            <person name="Tahir J."/>
            <person name="Deroles S."/>
            <person name="Templeton K."/>
            <person name="Luo Z."/>
            <person name="Davy M."/>
            <person name="Cheng C."/>
            <person name="Mcneilage M."/>
            <person name="Scaglione D."/>
            <person name="Liu Y."/>
            <person name="Zhang Q."/>
            <person name="Datson P."/>
            <person name="De Silva N."/>
            <person name="Gardiner S."/>
            <person name="Bassett H."/>
            <person name="Chagne D."/>
            <person name="Mccallum J."/>
            <person name="Dzierzon H."/>
            <person name="Deng C."/>
            <person name="Wang Y.-Y."/>
            <person name="Barron N."/>
            <person name="Manako K."/>
            <person name="Bowen J."/>
            <person name="Foster T."/>
            <person name="Erridge Z."/>
            <person name="Tiffin H."/>
            <person name="Waite C."/>
            <person name="Davies K."/>
            <person name="Grierson E."/>
            <person name="Laing W."/>
            <person name="Kirk R."/>
            <person name="Chen X."/>
            <person name="Wood M."/>
            <person name="Montefiori M."/>
            <person name="Brummell D."/>
            <person name="Schwinn K."/>
            <person name="Catanach A."/>
            <person name="Fullerton C."/>
            <person name="Li D."/>
            <person name="Meiyalaghan S."/>
            <person name="Nieuwenhuizen N."/>
            <person name="Read N."/>
            <person name="Prakash R."/>
            <person name="Hunter D."/>
            <person name="Zhang H."/>
            <person name="Mckenzie M."/>
            <person name="Knabel M."/>
            <person name="Harris A."/>
            <person name="Allan A."/>
            <person name="Chen A."/>
            <person name="Janssen B."/>
            <person name="Plunkett B."/>
            <person name="Dwamena C."/>
            <person name="Voogd C."/>
            <person name="Leif D."/>
            <person name="Lafferty D."/>
            <person name="Souleyre E."/>
            <person name="Varkonyi-Gasic E."/>
            <person name="Gambi F."/>
            <person name="Hanley J."/>
            <person name="Yao J.-L."/>
            <person name="Cheung J."/>
            <person name="David K."/>
            <person name="Warren B."/>
            <person name="Marsh K."/>
            <person name="Snowden K."/>
            <person name="Lin-Wang K."/>
            <person name="Brian L."/>
            <person name="Martinez-Sanchez M."/>
            <person name="Wang M."/>
            <person name="Ileperuma N."/>
            <person name="Macnee N."/>
            <person name="Campin R."/>
            <person name="Mcatee P."/>
            <person name="Drummond R."/>
            <person name="Espley R."/>
            <person name="Ireland H."/>
            <person name="Wu R."/>
            <person name="Atkinson R."/>
            <person name="Karunairetnam S."/>
            <person name="Bulley S."/>
            <person name="Chunkath S."/>
            <person name="Hanley Z."/>
            <person name="Storey R."/>
            <person name="Thrimawithana A."/>
            <person name="Thomson S."/>
            <person name="David C."/>
            <person name="Testolin R."/>
        </authorList>
    </citation>
    <scope>NUCLEOTIDE SEQUENCE [LARGE SCALE GENOMIC DNA]</scope>
    <source>
        <strain evidence="7">cv. Red5</strain>
        <tissue evidence="6">Young leaf</tissue>
    </source>
</reference>
<accession>A0A2R6QH00</accession>
<evidence type="ECO:0000256" key="4">
    <source>
        <dbReference type="SAM" id="MobiDB-lite"/>
    </source>
</evidence>
<dbReference type="InterPro" id="IPR028889">
    <property type="entry name" value="USP"/>
</dbReference>
<sequence length="1625" mass="183368">MGNKKRNVAPRSKSAPSVPGGDAGSAYDGVANSIEAEQNLNPNSSIEQRRQQRSKIEASDASSYSAIKLECERALTALRRGNHTKALRLMKEMSAKHENSVHSALIHRVQGTVCVKVASIIDDLYAKQRHLKNAIESARKAVLLSPNSVEFAHFYANLLYDAANDGKEFEEVVQECERALAIENPIDPAKESLQDESQQKMLTADARIGHVQNEIRLLIQNSNISIWMKNLGHGEEKFRLIPLRRVSEDPMDVIQMRRPNEIKKATKTPEERRKEIEVRVAAARWLQQKSESPQSQNDDNNALASSSGSAQRVSERRKSGNTRKIASSAERRDWVKSYWNFVSLDMQKDLLRIMISELKAHFSSAKDSLANEVISEAISFAESNRTWKFWMCYCCSERIADSESHMQHVLQEHMENLLPKMQSILPQNVDNEWIDMLLNGSWKPLDVNAAVKMLENQLRSQAPELVDESSPQNNKEEFKDCLTDSYFSEDVWNLSPERGKLGDSCNVDTAECKSYGKVSDIQWQKFDGNQGDKAYFLPDSWPLSDDTERAKLLEKIHAIFQVLIRHKYLAASHVNKVIQYTVDELRGLASGSQLLNYGIDQTPICICFLGASELKTVLKYLEELSNSCGIGRSSEKIIPIDDSNTATQGSEITEKIILTEDASCLFFDEQLLPFGLNSTPCHDAATGDAAGPTSSSSVGFGNQVLFDVDALLSWMFTGPTTGEQLALWTRMREEKAQEGMEICETLKKEFYHLQSMYERKCEHLSNEEAVQAVEDLCLEEGKKREHVTEFVSWSYESVLRKRREELIESDNDVMFISNRFELNAISNILKEAENLNVNQFGFEETYSGATSHLCDLELGDDDDWRTKDYLHQVDSCIEVAIQRQKERLATELSELDARMMRSLTGMQQLEVKLELVSAHDYQSILVPLVKSFVRARLEDLAEKDATEKSDAAREAFLAELALDTRKGSGGGTDNSKHAHEKTKDKKKNKEHRKTKDSKATGNNELMVYHEAAEGISSPVTSNGDHPDSEIAVSVYGDASKLEEEETRRKIELEAEERKLEEILEYQRRIEDEAKQKYLAEQHNKAKRTIPEKHIDDDQDGHKQLKHCKQDPLTQKNGFPSGLEGVPVNTTDKAAQRIGNTAAHNHTKVQQGLPNGIPEDGILSNDRRTGRKGRRQKSSAKLLETNYQTSEKENIEVGQVRVQDGLHDSPYMEGNATKTLRQLQAEEEEEERFQAELKKAVRQSLDTFHAHQKFPLISSSRMSQKMSSEVDDLGVSVHAVTPENVNGADEYGAGLKNEVGEYNCFLNVIIQSLWHLRRFRDEFLARSTSEHVHVGDPCVTCALYDIFTALSMASADMRREAVAPTSLRIALSNLYPDSNFFQEAQMNDASEVLGVLFDCLHRSFTSSLGSSDTESLESNCKGSWDCANTACIAHSLFGMDIFERMNCYKCGLESRHLKYTSFFHNINASALRTMKVMCAESSFEELLDIVEMNHQLACDPEAGGCGKLNYVHHILSSPPHVFTTVLGWQNTCESVEDITATLSSLATEIDISVLYRGLDPKNRHCLVSVVCYYGQHYHCFAYSHDHERWVMYDDKTVKVIGSWDDVLTMCEKGHLQPQVLFFEAVN</sequence>
<evidence type="ECO:0000313" key="7">
    <source>
        <dbReference type="Proteomes" id="UP000241394"/>
    </source>
</evidence>
<feature type="region of interest" description="Disordered" evidence="4">
    <location>
        <begin position="287"/>
        <end position="326"/>
    </location>
</feature>
<evidence type="ECO:0000256" key="3">
    <source>
        <dbReference type="SAM" id="Coils"/>
    </source>
</evidence>
<protein>
    <submittedName>
        <fullName evidence="6">Inactive ubiquitin carboxyl-terminal hydrolase</fullName>
    </submittedName>
</protein>
<dbReference type="InterPro" id="IPR038765">
    <property type="entry name" value="Papain-like_cys_pep_sf"/>
</dbReference>
<gene>
    <name evidence="6" type="ORF">CEY00_Acc18220</name>
</gene>
<dbReference type="STRING" id="1590841.A0A2R6QH00"/>
<comment type="caution">
    <text evidence="6">The sequence shown here is derived from an EMBL/GenBank/DDBJ whole genome shotgun (WGS) entry which is preliminary data.</text>
</comment>
<keyword evidence="7" id="KW-1185">Reference proteome</keyword>
<dbReference type="InParanoid" id="A0A2R6QH00"/>
<dbReference type="PANTHER" id="PTHR22975:SF9">
    <property type="entry name" value="ECHINUS SPLICE FORM 3"/>
    <property type="match status" value="1"/>
</dbReference>
<dbReference type="InterPro" id="IPR001394">
    <property type="entry name" value="Peptidase_C19_UCH"/>
</dbReference>
<dbReference type="GO" id="GO:0004843">
    <property type="term" value="F:cysteine-type deubiquitinase activity"/>
    <property type="evidence" value="ECO:0007669"/>
    <property type="project" value="InterPro"/>
</dbReference>
<feature type="region of interest" description="Disordered" evidence="4">
    <location>
        <begin position="1142"/>
        <end position="1181"/>
    </location>
</feature>
<dbReference type="EMBL" id="NKQK01000016">
    <property type="protein sequence ID" value="PSS07866.1"/>
    <property type="molecule type" value="Genomic_DNA"/>
</dbReference>
<dbReference type="SUPFAM" id="SSF54001">
    <property type="entry name" value="Cysteine proteinases"/>
    <property type="match status" value="1"/>
</dbReference>
<dbReference type="PROSITE" id="PS50235">
    <property type="entry name" value="USP_3"/>
    <property type="match status" value="1"/>
</dbReference>
<dbReference type="InterPro" id="IPR011990">
    <property type="entry name" value="TPR-like_helical_dom_sf"/>
</dbReference>
<evidence type="ECO:0000256" key="1">
    <source>
        <dbReference type="ARBA" id="ARBA00022786"/>
    </source>
</evidence>
<dbReference type="OMA" id="FHAMLLY"/>
<keyword evidence="3" id="KW-0175">Coiled coil</keyword>
<proteinExistence type="predicted"/>
<feature type="coiled-coil region" evidence="3">
    <location>
        <begin position="1215"/>
        <end position="1242"/>
    </location>
</feature>
<feature type="coiled-coil region" evidence="3">
    <location>
        <begin position="1038"/>
        <end position="1075"/>
    </location>
</feature>
<dbReference type="Gene3D" id="3.90.70.10">
    <property type="entry name" value="Cysteine proteinases"/>
    <property type="match status" value="1"/>
</dbReference>
<feature type="compositionally biased region" description="Polar residues" evidence="4">
    <location>
        <begin position="287"/>
        <end position="312"/>
    </location>
</feature>
<feature type="domain" description="USP" evidence="5">
    <location>
        <begin position="1292"/>
        <end position="1624"/>
    </location>
</feature>
<evidence type="ECO:0000313" key="6">
    <source>
        <dbReference type="EMBL" id="PSS07866.1"/>
    </source>
</evidence>
<dbReference type="FunCoup" id="A0A2R6QH00">
    <property type="interactions" value="4178"/>
</dbReference>
<feature type="compositionally biased region" description="Basic and acidic residues" evidence="4">
    <location>
        <begin position="47"/>
        <end position="57"/>
    </location>
</feature>
<dbReference type="InterPro" id="IPR006865">
    <property type="entry name" value="DUF629"/>
</dbReference>
<dbReference type="InterPro" id="IPR052398">
    <property type="entry name" value="Ubiquitin_hydrolase_53/54"/>
</dbReference>
<feature type="region of interest" description="Disordered" evidence="4">
    <location>
        <begin position="964"/>
        <end position="1004"/>
    </location>
</feature>
<feature type="compositionally biased region" description="Basic residues" evidence="4">
    <location>
        <begin position="984"/>
        <end position="995"/>
    </location>
</feature>
<keyword evidence="1" id="KW-0833">Ubl conjugation pathway</keyword>
<feature type="compositionally biased region" description="Basic and acidic residues" evidence="4">
    <location>
        <begin position="974"/>
        <end position="983"/>
    </location>
</feature>
<dbReference type="InterPro" id="IPR006866">
    <property type="entry name" value="DUF627_N"/>
</dbReference>
<dbReference type="PANTHER" id="PTHR22975">
    <property type="entry name" value="UBIQUITIN SPECIFIC PROTEINASE"/>
    <property type="match status" value="1"/>
</dbReference>
<feature type="compositionally biased region" description="Polar residues" evidence="4">
    <location>
        <begin position="1142"/>
        <end position="1152"/>
    </location>
</feature>